<name>A0A1H7M908_9LACT</name>
<dbReference type="STRING" id="426702.SAMN04488099_1113"/>
<dbReference type="OrthoDB" id="9769734at2"/>
<dbReference type="InterPro" id="IPR017850">
    <property type="entry name" value="Alkaline_phosphatase_core_sf"/>
</dbReference>
<dbReference type="NCBIfam" id="NF033449">
    <property type="entry name" value="BREX_PglZ_3"/>
    <property type="match status" value="1"/>
</dbReference>
<dbReference type="Proteomes" id="UP000199081">
    <property type="component" value="Unassembled WGS sequence"/>
</dbReference>
<sequence>MVDWEEKIKNMFPRTEGIYLVEDPDKILDDSSVIDMFSRNNIDYVDFLDPIIFRYAYETKYKYKRTNTLIIRTDNYSEIPYDVYAKSFQVQINLNDLITFLDYSAMKEYSIGIPELVHIDSFQNKTLNYEETKNVLSKRQSQENSEKYVLPVANDISTFGLVAMIIGQWRSEDNTLNEKQISSINNVNSKFQKWLIQNFDQTVSLPPYPKPKMVHQIPDFMNHSDYNQKKALIVMDGMSFTQWNIINAYLTNNQFKTEVSPTLAWIPSITSVSRQSIFSGKPPLNFRDTINTTNYEEKQWKDFWIGKGFDKSDIFYQRALGSDNYLEMDLQHILRNKKIVGCVIDSIDKFMHAAQQGLWSVHSELNYWLNKDFLVSFLKDLIENDFEVYITSDHGNIESQGVGRINQGVLANSKGERVRVYDDKSIRNRTREDYFEVSENWDSQFLPQNYYPLIAKENYAFITKNDKIVGHGGISIEEVYVPFVKVTT</sequence>
<dbReference type="AlphaFoldDB" id="A0A1H7M908"/>
<proteinExistence type="predicted"/>
<protein>
    <submittedName>
        <fullName evidence="1">PglZ domain-containing protein</fullName>
    </submittedName>
</protein>
<organism evidence="1 2">
    <name type="scientific">Alkalibacterium pelagium</name>
    <dbReference type="NCBI Taxonomy" id="426702"/>
    <lineage>
        <taxon>Bacteria</taxon>
        <taxon>Bacillati</taxon>
        <taxon>Bacillota</taxon>
        <taxon>Bacilli</taxon>
        <taxon>Lactobacillales</taxon>
        <taxon>Carnobacteriaceae</taxon>
        <taxon>Alkalibacterium</taxon>
    </lineage>
</organism>
<evidence type="ECO:0000313" key="2">
    <source>
        <dbReference type="Proteomes" id="UP000199081"/>
    </source>
</evidence>
<reference evidence="2" key="1">
    <citation type="submission" date="2016-10" db="EMBL/GenBank/DDBJ databases">
        <authorList>
            <person name="Varghese N."/>
            <person name="Submissions S."/>
        </authorList>
    </citation>
    <scope>NUCLEOTIDE SEQUENCE [LARGE SCALE GENOMIC DNA]</scope>
    <source>
        <strain evidence="2">DSM 19183</strain>
    </source>
</reference>
<dbReference type="Pfam" id="PF08665">
    <property type="entry name" value="PglZ"/>
    <property type="match status" value="1"/>
</dbReference>
<keyword evidence="2" id="KW-1185">Reference proteome</keyword>
<evidence type="ECO:0000313" key="1">
    <source>
        <dbReference type="EMBL" id="SEL07428.1"/>
    </source>
</evidence>
<gene>
    <name evidence="1" type="ORF">SAMN04488099_1113</name>
</gene>
<dbReference type="EMBL" id="FNZU01000011">
    <property type="protein sequence ID" value="SEL07428.1"/>
    <property type="molecule type" value="Genomic_DNA"/>
</dbReference>
<dbReference type="SUPFAM" id="SSF53649">
    <property type="entry name" value="Alkaline phosphatase-like"/>
    <property type="match status" value="1"/>
</dbReference>
<accession>A0A1H7M908</accession>